<organism evidence="1 2">
    <name type="scientific">Suillus luteus UH-Slu-Lm8-n1</name>
    <dbReference type="NCBI Taxonomy" id="930992"/>
    <lineage>
        <taxon>Eukaryota</taxon>
        <taxon>Fungi</taxon>
        <taxon>Dikarya</taxon>
        <taxon>Basidiomycota</taxon>
        <taxon>Agaricomycotina</taxon>
        <taxon>Agaricomycetes</taxon>
        <taxon>Agaricomycetidae</taxon>
        <taxon>Boletales</taxon>
        <taxon>Suillineae</taxon>
        <taxon>Suillaceae</taxon>
        <taxon>Suillus</taxon>
    </lineage>
</organism>
<dbReference type="InParanoid" id="A0A0D0AB43"/>
<evidence type="ECO:0000313" key="1">
    <source>
        <dbReference type="EMBL" id="KIK47470.1"/>
    </source>
</evidence>
<dbReference type="Proteomes" id="UP000054485">
    <property type="component" value="Unassembled WGS sequence"/>
</dbReference>
<keyword evidence="2" id="KW-1185">Reference proteome</keyword>
<dbReference type="EMBL" id="KN835146">
    <property type="protein sequence ID" value="KIK47470.1"/>
    <property type="molecule type" value="Genomic_DNA"/>
</dbReference>
<sequence length="106" mass="12106">MELLEEKSSSSTCVFALSLHPERNPFQLQYEMYINSPIHDFNGWLTAAHHQKVPSSGSTALKLRLWQDALSKLVFCSQLSGQVSTLLYRQDGISSFLHCQDEIQQY</sequence>
<reference evidence="2" key="2">
    <citation type="submission" date="2015-01" db="EMBL/GenBank/DDBJ databases">
        <title>Evolutionary Origins and Diversification of the Mycorrhizal Mutualists.</title>
        <authorList>
            <consortium name="DOE Joint Genome Institute"/>
            <consortium name="Mycorrhizal Genomics Consortium"/>
            <person name="Kohler A."/>
            <person name="Kuo A."/>
            <person name="Nagy L.G."/>
            <person name="Floudas D."/>
            <person name="Copeland A."/>
            <person name="Barry K.W."/>
            <person name="Cichocki N."/>
            <person name="Veneault-Fourrey C."/>
            <person name="LaButti K."/>
            <person name="Lindquist E.A."/>
            <person name="Lipzen A."/>
            <person name="Lundell T."/>
            <person name="Morin E."/>
            <person name="Murat C."/>
            <person name="Riley R."/>
            <person name="Ohm R."/>
            <person name="Sun H."/>
            <person name="Tunlid A."/>
            <person name="Henrissat B."/>
            <person name="Grigoriev I.V."/>
            <person name="Hibbett D.S."/>
            <person name="Martin F."/>
        </authorList>
    </citation>
    <scope>NUCLEOTIDE SEQUENCE [LARGE SCALE GENOMIC DNA]</scope>
    <source>
        <strain evidence="2">UH-Slu-Lm8-n1</strain>
    </source>
</reference>
<reference evidence="1 2" key="1">
    <citation type="submission" date="2014-04" db="EMBL/GenBank/DDBJ databases">
        <authorList>
            <consortium name="DOE Joint Genome Institute"/>
            <person name="Kuo A."/>
            <person name="Ruytinx J."/>
            <person name="Rineau F."/>
            <person name="Colpaert J."/>
            <person name="Kohler A."/>
            <person name="Nagy L.G."/>
            <person name="Floudas D."/>
            <person name="Copeland A."/>
            <person name="Barry K.W."/>
            <person name="Cichocki N."/>
            <person name="Veneault-Fourrey C."/>
            <person name="LaButti K."/>
            <person name="Lindquist E.A."/>
            <person name="Lipzen A."/>
            <person name="Lundell T."/>
            <person name="Morin E."/>
            <person name="Murat C."/>
            <person name="Sun H."/>
            <person name="Tunlid A."/>
            <person name="Henrissat B."/>
            <person name="Grigoriev I.V."/>
            <person name="Hibbett D.S."/>
            <person name="Martin F."/>
            <person name="Nordberg H.P."/>
            <person name="Cantor M.N."/>
            <person name="Hua S.X."/>
        </authorList>
    </citation>
    <scope>NUCLEOTIDE SEQUENCE [LARGE SCALE GENOMIC DNA]</scope>
    <source>
        <strain evidence="1 2">UH-Slu-Lm8-n1</strain>
    </source>
</reference>
<dbReference type="AlphaFoldDB" id="A0A0D0AB43"/>
<proteinExistence type="predicted"/>
<name>A0A0D0AB43_9AGAM</name>
<dbReference type="HOGENOM" id="CLU_2224923_0_0_1"/>
<gene>
    <name evidence="1" type="ORF">CY34DRAFT_799187</name>
</gene>
<evidence type="ECO:0000313" key="2">
    <source>
        <dbReference type="Proteomes" id="UP000054485"/>
    </source>
</evidence>
<protein>
    <submittedName>
        <fullName evidence="1">Uncharacterized protein</fullName>
    </submittedName>
</protein>
<accession>A0A0D0AB43</accession>